<protein>
    <submittedName>
        <fullName evidence="2">Putative HAF family extracellular repeat protein</fullName>
    </submittedName>
</protein>
<organism evidence="2 3">
    <name type="scientific">Tunturiibacter lichenicola</name>
    <dbReference type="NCBI Taxonomy" id="2051959"/>
    <lineage>
        <taxon>Bacteria</taxon>
        <taxon>Pseudomonadati</taxon>
        <taxon>Acidobacteriota</taxon>
        <taxon>Terriglobia</taxon>
        <taxon>Terriglobales</taxon>
        <taxon>Acidobacteriaceae</taxon>
        <taxon>Tunturiibacter</taxon>
    </lineage>
</organism>
<evidence type="ECO:0000313" key="2">
    <source>
        <dbReference type="EMBL" id="NYF53167.1"/>
    </source>
</evidence>
<comment type="caution">
    <text evidence="2">The sequence shown here is derived from an EMBL/GenBank/DDBJ whole genome shotgun (WGS) entry which is preliminary data.</text>
</comment>
<gene>
    <name evidence="2" type="ORF">HDF12_003566</name>
</gene>
<keyword evidence="1" id="KW-0732">Signal</keyword>
<reference evidence="2 3" key="1">
    <citation type="submission" date="2020-07" db="EMBL/GenBank/DDBJ databases">
        <title>Genomic Encyclopedia of Type Strains, Phase IV (KMG-V): Genome sequencing to study the core and pangenomes of soil and plant-associated prokaryotes.</title>
        <authorList>
            <person name="Whitman W."/>
        </authorList>
    </citation>
    <scope>NUCLEOTIDE SEQUENCE [LARGE SCALE GENOMIC DNA]</scope>
    <source>
        <strain evidence="2 3">M8UP30</strain>
    </source>
</reference>
<dbReference type="NCBIfam" id="TIGR02913">
    <property type="entry name" value="HAF_rpt"/>
    <property type="match status" value="1"/>
</dbReference>
<proteinExistence type="predicted"/>
<feature type="signal peptide" evidence="1">
    <location>
        <begin position="1"/>
        <end position="28"/>
    </location>
</feature>
<name>A0A7Y9NPT1_9BACT</name>
<dbReference type="EMBL" id="JACCCV010000002">
    <property type="protein sequence ID" value="NYF53167.1"/>
    <property type="molecule type" value="Genomic_DNA"/>
</dbReference>
<evidence type="ECO:0000313" key="3">
    <source>
        <dbReference type="Proteomes" id="UP000534186"/>
    </source>
</evidence>
<dbReference type="Proteomes" id="UP000534186">
    <property type="component" value="Unassembled WGS sequence"/>
</dbReference>
<feature type="chain" id="PRO_5031284156" evidence="1">
    <location>
        <begin position="29"/>
        <end position="427"/>
    </location>
</feature>
<sequence>MNMLIQLLKFRTLWVTTIALACFSNAFAQQSYRMTDLGNNKNTNNFAMVMGLNNLGWAENMDGIVNPPETSTSTTIASGRAVISIYGFNIDLGTLGKPDANSWTDYGGINDLGEAVGFSETAVPDPNGEDLCGFGTHLECVPFLWREGHMSALPTLGGINGWANAINNREQIVGFAEDGALDSTCGDTVTNNRIILPALWERGNVKALPLASRSDKDGFANGINERGHAVGYSGNCTEAHAVVWKDKTVFPLKDYGVFSSAYAINNSGQIVGQIGSAAGYFAAFWPQGADGEVKSLKLLPGDSAAFATGINNRGQVVGSTFDSNGDWSHGFIWQDDVITDLNTVIPDDSNLLIIAASNINELGQISGMATVQNGPHKGEIHAFLLTPADIRIGASMADYARTHPHLALRANACNHSSKRFGPARLQR</sequence>
<evidence type="ECO:0000256" key="1">
    <source>
        <dbReference type="SAM" id="SignalP"/>
    </source>
</evidence>
<dbReference type="InterPro" id="IPR014262">
    <property type="entry name" value="HAF_rpt"/>
</dbReference>
<dbReference type="AlphaFoldDB" id="A0A7Y9NPT1"/>
<accession>A0A7Y9NPT1</accession>